<evidence type="ECO:0000313" key="2">
    <source>
        <dbReference type="Proteomes" id="UP001432027"/>
    </source>
</evidence>
<evidence type="ECO:0000313" key="1">
    <source>
        <dbReference type="EMBL" id="GMS89088.1"/>
    </source>
</evidence>
<organism evidence="1 2">
    <name type="scientific">Pristionchus entomophagus</name>
    <dbReference type="NCBI Taxonomy" id="358040"/>
    <lineage>
        <taxon>Eukaryota</taxon>
        <taxon>Metazoa</taxon>
        <taxon>Ecdysozoa</taxon>
        <taxon>Nematoda</taxon>
        <taxon>Chromadorea</taxon>
        <taxon>Rhabditida</taxon>
        <taxon>Rhabditina</taxon>
        <taxon>Diplogasteromorpha</taxon>
        <taxon>Diplogasteroidea</taxon>
        <taxon>Neodiplogasteridae</taxon>
        <taxon>Pristionchus</taxon>
    </lineage>
</organism>
<dbReference type="Gene3D" id="3.30.300.20">
    <property type="match status" value="1"/>
</dbReference>
<keyword evidence="2" id="KW-1185">Reference proteome</keyword>
<comment type="caution">
    <text evidence="1">The sequence shown here is derived from an EMBL/GenBank/DDBJ whole genome shotgun (WGS) entry which is preliminary data.</text>
</comment>
<name>A0AAV5T1A3_9BILA</name>
<proteinExistence type="predicted"/>
<dbReference type="AlphaFoldDB" id="A0AAV5T1A3"/>
<dbReference type="InterPro" id="IPR039212">
    <property type="entry name" value="RBFA_mitochondrial"/>
</dbReference>
<reference evidence="1" key="1">
    <citation type="submission" date="2023-10" db="EMBL/GenBank/DDBJ databases">
        <title>Genome assembly of Pristionchus species.</title>
        <authorList>
            <person name="Yoshida K."/>
            <person name="Sommer R.J."/>
        </authorList>
    </citation>
    <scope>NUCLEOTIDE SEQUENCE</scope>
    <source>
        <strain evidence="1">RS0144</strain>
    </source>
</reference>
<accession>A0AAV5T1A3</accession>
<dbReference type="SUPFAM" id="SSF89919">
    <property type="entry name" value="Ribosome-binding factor A, RbfA"/>
    <property type="match status" value="1"/>
</dbReference>
<gene>
    <name evidence="1" type="ORF">PENTCL1PPCAC_11263</name>
</gene>
<dbReference type="Proteomes" id="UP001432027">
    <property type="component" value="Unassembled WGS sequence"/>
</dbReference>
<dbReference type="PANTHER" id="PTHR14725">
    <property type="entry name" value="RIBOSOME-BINDING FACTOR A, MITOCHONDRIAL-RELATED"/>
    <property type="match status" value="1"/>
</dbReference>
<dbReference type="InterPro" id="IPR015946">
    <property type="entry name" value="KH_dom-like_a/b"/>
</dbReference>
<sequence>MLSRCPFLTPSTSLSFFSHSFKWDSRVKKTGRICGNAVMPSKVWRYERSNGRVFNREEGKRYGFDVGLEDRVILQSLASKDRRLDQKKMMQLSQIYQSRLSDLIEMDETLAQYKLAFWGVKVNQSFSEITVSWIARGEGDEEIKSILEVERHSIRRQLAQVLSSTVPEIKFKADRTQLRLDEMEDLFKKADYGMDYRALSSTGRVMGKVKEKKKKEEKVKEKPEWKKILDEKKSTESVI</sequence>
<dbReference type="EMBL" id="BTSX01000003">
    <property type="protein sequence ID" value="GMS89088.1"/>
    <property type="molecule type" value="Genomic_DNA"/>
</dbReference>
<dbReference type="InterPro" id="IPR023799">
    <property type="entry name" value="RbfA_dom_sf"/>
</dbReference>
<protein>
    <submittedName>
        <fullName evidence="1">Uncharacterized protein</fullName>
    </submittedName>
</protein>
<dbReference type="PANTHER" id="PTHR14725:SF0">
    <property type="entry name" value="RIBOSOME-BINDING FACTOR A, MITOCHONDRIAL-RELATED"/>
    <property type="match status" value="1"/>
</dbReference>